<feature type="compositionally biased region" description="Acidic residues" evidence="1">
    <location>
        <begin position="144"/>
        <end position="155"/>
    </location>
</feature>
<proteinExistence type="predicted"/>
<dbReference type="EMBL" id="CM035409">
    <property type="protein sequence ID" value="KAH7439219.1"/>
    <property type="molecule type" value="Genomic_DNA"/>
</dbReference>
<dbReference type="Proteomes" id="UP000825935">
    <property type="component" value="Chromosome 4"/>
</dbReference>
<dbReference type="AlphaFoldDB" id="A0A8T2V4P6"/>
<evidence type="ECO:0000313" key="2">
    <source>
        <dbReference type="EMBL" id="KAH7439219.1"/>
    </source>
</evidence>
<reference evidence="2" key="1">
    <citation type="submission" date="2021-08" db="EMBL/GenBank/DDBJ databases">
        <title>WGS assembly of Ceratopteris richardii.</title>
        <authorList>
            <person name="Marchant D.B."/>
            <person name="Chen G."/>
            <person name="Jenkins J."/>
            <person name="Shu S."/>
            <person name="Leebens-Mack J."/>
            <person name="Grimwood J."/>
            <person name="Schmutz J."/>
            <person name="Soltis P."/>
            <person name="Soltis D."/>
            <person name="Chen Z.-H."/>
        </authorList>
    </citation>
    <scope>NUCLEOTIDE SEQUENCE</scope>
    <source>
        <strain evidence="2">Whitten #5841</strain>
        <tissue evidence="2">Leaf</tissue>
    </source>
</reference>
<feature type="compositionally biased region" description="Basic and acidic residues" evidence="1">
    <location>
        <begin position="134"/>
        <end position="143"/>
    </location>
</feature>
<dbReference type="OrthoDB" id="2020529at2759"/>
<comment type="caution">
    <text evidence="2">The sequence shown here is derived from an EMBL/GenBank/DDBJ whole genome shotgun (WGS) entry which is preliminary data.</text>
</comment>
<feature type="compositionally biased region" description="Acidic residues" evidence="1">
    <location>
        <begin position="98"/>
        <end position="113"/>
    </location>
</feature>
<evidence type="ECO:0000256" key="1">
    <source>
        <dbReference type="SAM" id="MobiDB-lite"/>
    </source>
</evidence>
<protein>
    <submittedName>
        <fullName evidence="2">Uncharacterized protein</fullName>
    </submittedName>
</protein>
<name>A0A8T2V4P6_CERRI</name>
<gene>
    <name evidence="2" type="ORF">KP509_04G050800</name>
</gene>
<feature type="region of interest" description="Disordered" evidence="1">
    <location>
        <begin position="89"/>
        <end position="213"/>
    </location>
</feature>
<feature type="region of interest" description="Disordered" evidence="1">
    <location>
        <begin position="57"/>
        <end position="76"/>
    </location>
</feature>
<dbReference type="PANTHER" id="PTHR34572:SF1">
    <property type="entry name" value="GOLGIN FAMILY A PROTEIN"/>
    <property type="match status" value="1"/>
</dbReference>
<organism evidence="2 3">
    <name type="scientific">Ceratopteris richardii</name>
    <name type="common">Triangle waterfern</name>
    <dbReference type="NCBI Taxonomy" id="49495"/>
    <lineage>
        <taxon>Eukaryota</taxon>
        <taxon>Viridiplantae</taxon>
        <taxon>Streptophyta</taxon>
        <taxon>Embryophyta</taxon>
        <taxon>Tracheophyta</taxon>
        <taxon>Polypodiopsida</taxon>
        <taxon>Polypodiidae</taxon>
        <taxon>Polypodiales</taxon>
        <taxon>Pteridineae</taxon>
        <taxon>Pteridaceae</taxon>
        <taxon>Parkerioideae</taxon>
        <taxon>Ceratopteris</taxon>
    </lineage>
</organism>
<evidence type="ECO:0000313" key="3">
    <source>
        <dbReference type="Proteomes" id="UP000825935"/>
    </source>
</evidence>
<dbReference type="PANTHER" id="PTHR34572">
    <property type="entry name" value="GOLGIN FAMILY A PROTEIN"/>
    <property type="match status" value="1"/>
</dbReference>
<accession>A0A8T2V4P6</accession>
<sequence length="213" mass="23014">MDGTRMGSRSSTRHGPAAVFSGPVRRWKKAWAPVSSSSSSAASTSSSSSRVLLYKWVPLTPPGGKDEAPEEPAPPTVRYMPVSIVLAQRKEASKTAAEETETAAEKDEDEWEQPEAKTDDKAVSSEVKVSDSIVNKDRGRSEDIEGDTNMEETMEENGKCSPTEIDVVMTDTKQDEAEEEKPDPARSSLDLENPHVASDQSTGSEPVGSEAEQ</sequence>
<keyword evidence="3" id="KW-1185">Reference proteome</keyword>
<feature type="compositionally biased region" description="Low complexity" evidence="1">
    <location>
        <begin position="35"/>
        <end position="49"/>
    </location>
</feature>
<feature type="compositionally biased region" description="Basic and acidic residues" evidence="1">
    <location>
        <begin position="114"/>
        <end position="123"/>
    </location>
</feature>
<feature type="region of interest" description="Disordered" evidence="1">
    <location>
        <begin position="1"/>
        <end position="52"/>
    </location>
</feature>